<evidence type="ECO:0000313" key="1">
    <source>
        <dbReference type="EMBL" id="KAI3787974.1"/>
    </source>
</evidence>
<proteinExistence type="predicted"/>
<sequence>MGWLNFLSKLLEYVPESSRRLVDSGAEVVPLSGAAEASGSLRSTDRRCWRSETGHLADKLDAEKHKKKRDLD</sequence>
<reference evidence="1 2" key="2">
    <citation type="journal article" date="2022" name="Mol. Ecol. Resour.">
        <title>The genomes of chicory, endive, great burdock and yacon provide insights into Asteraceae paleo-polyploidization history and plant inulin production.</title>
        <authorList>
            <person name="Fan W."/>
            <person name="Wang S."/>
            <person name="Wang H."/>
            <person name="Wang A."/>
            <person name="Jiang F."/>
            <person name="Liu H."/>
            <person name="Zhao H."/>
            <person name="Xu D."/>
            <person name="Zhang Y."/>
        </authorList>
    </citation>
    <scope>NUCLEOTIDE SEQUENCE [LARGE SCALE GENOMIC DNA]</scope>
    <source>
        <strain evidence="2">cv. Punajuju</strain>
        <tissue evidence="1">Leaves</tissue>
    </source>
</reference>
<comment type="caution">
    <text evidence="1">The sequence shown here is derived from an EMBL/GenBank/DDBJ whole genome shotgun (WGS) entry which is preliminary data.</text>
</comment>
<keyword evidence="2" id="KW-1185">Reference proteome</keyword>
<reference evidence="2" key="1">
    <citation type="journal article" date="2022" name="Mol. Ecol. Resour.">
        <title>The genomes of chicory, endive, great burdock and yacon provide insights into Asteraceae palaeo-polyploidization history and plant inulin production.</title>
        <authorList>
            <person name="Fan W."/>
            <person name="Wang S."/>
            <person name="Wang H."/>
            <person name="Wang A."/>
            <person name="Jiang F."/>
            <person name="Liu H."/>
            <person name="Zhao H."/>
            <person name="Xu D."/>
            <person name="Zhang Y."/>
        </authorList>
    </citation>
    <scope>NUCLEOTIDE SEQUENCE [LARGE SCALE GENOMIC DNA]</scope>
    <source>
        <strain evidence="2">cv. Punajuju</strain>
    </source>
</reference>
<protein>
    <submittedName>
        <fullName evidence="1">Uncharacterized protein</fullName>
    </submittedName>
</protein>
<gene>
    <name evidence="1" type="ORF">L2E82_00517</name>
</gene>
<evidence type="ECO:0000313" key="2">
    <source>
        <dbReference type="Proteomes" id="UP001055811"/>
    </source>
</evidence>
<name>A0ACB9GWL6_CICIN</name>
<accession>A0ACB9GWL6</accession>
<dbReference type="EMBL" id="CM042009">
    <property type="protein sequence ID" value="KAI3787974.1"/>
    <property type="molecule type" value="Genomic_DNA"/>
</dbReference>
<organism evidence="1 2">
    <name type="scientific">Cichorium intybus</name>
    <name type="common">Chicory</name>
    <dbReference type="NCBI Taxonomy" id="13427"/>
    <lineage>
        <taxon>Eukaryota</taxon>
        <taxon>Viridiplantae</taxon>
        <taxon>Streptophyta</taxon>
        <taxon>Embryophyta</taxon>
        <taxon>Tracheophyta</taxon>
        <taxon>Spermatophyta</taxon>
        <taxon>Magnoliopsida</taxon>
        <taxon>eudicotyledons</taxon>
        <taxon>Gunneridae</taxon>
        <taxon>Pentapetalae</taxon>
        <taxon>asterids</taxon>
        <taxon>campanulids</taxon>
        <taxon>Asterales</taxon>
        <taxon>Asteraceae</taxon>
        <taxon>Cichorioideae</taxon>
        <taxon>Cichorieae</taxon>
        <taxon>Cichoriinae</taxon>
        <taxon>Cichorium</taxon>
    </lineage>
</organism>
<dbReference type="Proteomes" id="UP001055811">
    <property type="component" value="Linkage Group LG01"/>
</dbReference>